<reference evidence="1" key="2">
    <citation type="journal article" date="2022" name="New Phytol.">
        <title>Evolutionary transition to the ectomycorrhizal habit in the genomes of a hyperdiverse lineage of mushroom-forming fungi.</title>
        <authorList>
            <person name="Looney B."/>
            <person name="Miyauchi S."/>
            <person name="Morin E."/>
            <person name="Drula E."/>
            <person name="Courty P.E."/>
            <person name="Kohler A."/>
            <person name="Kuo A."/>
            <person name="LaButti K."/>
            <person name="Pangilinan J."/>
            <person name="Lipzen A."/>
            <person name="Riley R."/>
            <person name="Andreopoulos W."/>
            <person name="He G."/>
            <person name="Johnson J."/>
            <person name="Nolan M."/>
            <person name="Tritt A."/>
            <person name="Barry K.W."/>
            <person name="Grigoriev I.V."/>
            <person name="Nagy L.G."/>
            <person name="Hibbett D."/>
            <person name="Henrissat B."/>
            <person name="Matheny P.B."/>
            <person name="Labbe J."/>
            <person name="Martin F.M."/>
        </authorList>
    </citation>
    <scope>NUCLEOTIDE SEQUENCE</scope>
    <source>
        <strain evidence="1">FP105234-sp</strain>
    </source>
</reference>
<reference evidence="1" key="1">
    <citation type="submission" date="2021-02" db="EMBL/GenBank/DDBJ databases">
        <authorList>
            <consortium name="DOE Joint Genome Institute"/>
            <person name="Ahrendt S."/>
            <person name="Looney B.P."/>
            <person name="Miyauchi S."/>
            <person name="Morin E."/>
            <person name="Drula E."/>
            <person name="Courty P.E."/>
            <person name="Chicoki N."/>
            <person name="Fauchery L."/>
            <person name="Kohler A."/>
            <person name="Kuo A."/>
            <person name="Labutti K."/>
            <person name="Pangilinan J."/>
            <person name="Lipzen A."/>
            <person name="Riley R."/>
            <person name="Andreopoulos W."/>
            <person name="He G."/>
            <person name="Johnson J."/>
            <person name="Barry K.W."/>
            <person name="Grigoriev I.V."/>
            <person name="Nagy L."/>
            <person name="Hibbett D."/>
            <person name="Henrissat B."/>
            <person name="Matheny P.B."/>
            <person name="Labbe J."/>
            <person name="Martin F."/>
        </authorList>
    </citation>
    <scope>NUCLEOTIDE SEQUENCE</scope>
    <source>
        <strain evidence="1">FP105234-sp</strain>
    </source>
</reference>
<keyword evidence="2" id="KW-1185">Reference proteome</keyword>
<comment type="caution">
    <text evidence="1">The sequence shown here is derived from an EMBL/GenBank/DDBJ whole genome shotgun (WGS) entry which is preliminary data.</text>
</comment>
<accession>A0ACB8R3M6</accession>
<proteinExistence type="predicted"/>
<sequence length="158" mass="17457">MFRLRNLMFPDRAKEQQEFMRTGNELHRFFHAHGYRKVAKHAYRTIKLASERSRERILFNLFEQRNRTTNAALAGGTPGQPSELNFDPTGTCITNPFADSHRADGGSFGDSISAFSMEVYQSNETGENIAVVVAETPGEPTIAILPLGTEANPPAASA</sequence>
<organism evidence="1 2">
    <name type="scientific">Auriscalpium vulgare</name>
    <dbReference type="NCBI Taxonomy" id="40419"/>
    <lineage>
        <taxon>Eukaryota</taxon>
        <taxon>Fungi</taxon>
        <taxon>Dikarya</taxon>
        <taxon>Basidiomycota</taxon>
        <taxon>Agaricomycotina</taxon>
        <taxon>Agaricomycetes</taxon>
        <taxon>Russulales</taxon>
        <taxon>Auriscalpiaceae</taxon>
        <taxon>Auriscalpium</taxon>
    </lineage>
</organism>
<name>A0ACB8R3M6_9AGAM</name>
<dbReference type="EMBL" id="MU276522">
    <property type="protein sequence ID" value="KAI0038355.1"/>
    <property type="molecule type" value="Genomic_DNA"/>
</dbReference>
<dbReference type="Proteomes" id="UP000814033">
    <property type="component" value="Unassembled WGS sequence"/>
</dbReference>
<protein>
    <submittedName>
        <fullName evidence="1">Uncharacterized protein</fullName>
    </submittedName>
</protein>
<gene>
    <name evidence="1" type="ORF">FA95DRAFT_1613453</name>
</gene>
<evidence type="ECO:0000313" key="2">
    <source>
        <dbReference type="Proteomes" id="UP000814033"/>
    </source>
</evidence>
<evidence type="ECO:0000313" key="1">
    <source>
        <dbReference type="EMBL" id="KAI0038355.1"/>
    </source>
</evidence>